<sequence length="196" mass="20784">MPAAEPDSAPSPEGAGAAAPAVTIAAAGWWALTDADAYYPDDLPEDWRLGYFANDHPAVYVPAVAWQSQSIESLRAWRDDVHQGFRFFLEHPGADHPAAPTTRQAAAALGERLGAWVRWTTDAPGTLLCPTPGASAPCGRAVTCPRALAADLRAGARWLREQADAAPATLVVLSGCSSVQLAHWHQMQQLLGLAEV</sequence>
<organism evidence="1 2">
    <name type="scientific">Thiohalocapsa halophila</name>
    <dbReference type="NCBI Taxonomy" id="69359"/>
    <lineage>
        <taxon>Bacteria</taxon>
        <taxon>Pseudomonadati</taxon>
        <taxon>Pseudomonadota</taxon>
        <taxon>Gammaproteobacteria</taxon>
        <taxon>Chromatiales</taxon>
        <taxon>Chromatiaceae</taxon>
        <taxon>Thiohalocapsa</taxon>
    </lineage>
</organism>
<dbReference type="EMBL" id="NRRV01000047">
    <property type="protein sequence ID" value="MBK1632425.1"/>
    <property type="molecule type" value="Genomic_DNA"/>
</dbReference>
<keyword evidence="2" id="KW-1185">Reference proteome</keyword>
<dbReference type="RefSeq" id="WP_200239965.1">
    <property type="nucleotide sequence ID" value="NZ_NRRV01000047.1"/>
</dbReference>
<evidence type="ECO:0000313" key="2">
    <source>
        <dbReference type="Proteomes" id="UP000748752"/>
    </source>
</evidence>
<evidence type="ECO:0008006" key="3">
    <source>
        <dbReference type="Google" id="ProtNLM"/>
    </source>
</evidence>
<name>A0ABS1CKK2_9GAMM</name>
<accession>A0ABS1CKK2</accession>
<comment type="caution">
    <text evidence="1">The sequence shown here is derived from an EMBL/GenBank/DDBJ whole genome shotgun (WGS) entry which is preliminary data.</text>
</comment>
<gene>
    <name evidence="1" type="ORF">CKO31_17100</name>
</gene>
<dbReference type="Proteomes" id="UP000748752">
    <property type="component" value="Unassembled WGS sequence"/>
</dbReference>
<dbReference type="SUPFAM" id="SSF117396">
    <property type="entry name" value="TM1631-like"/>
    <property type="match status" value="1"/>
</dbReference>
<dbReference type="Gene3D" id="3.20.20.410">
    <property type="entry name" value="Protein of unknown function UPF0759"/>
    <property type="match status" value="1"/>
</dbReference>
<dbReference type="InterPro" id="IPR036520">
    <property type="entry name" value="UPF0759_sf"/>
</dbReference>
<reference evidence="1 2" key="1">
    <citation type="journal article" date="2020" name="Microorganisms">
        <title>Osmotic Adaptation and Compatible Solute Biosynthesis of Phototrophic Bacteria as Revealed from Genome Analyses.</title>
        <authorList>
            <person name="Imhoff J.F."/>
            <person name="Rahn T."/>
            <person name="Kunzel S."/>
            <person name="Keller A."/>
            <person name="Neulinger S.C."/>
        </authorList>
    </citation>
    <scope>NUCLEOTIDE SEQUENCE [LARGE SCALE GENOMIC DNA]</scope>
    <source>
        <strain evidence="1 2">DSM 6210</strain>
    </source>
</reference>
<evidence type="ECO:0000313" key="1">
    <source>
        <dbReference type="EMBL" id="MBK1632425.1"/>
    </source>
</evidence>
<proteinExistence type="predicted"/>
<protein>
    <recommendedName>
        <fullName evidence="3">DUF72 domain-containing protein</fullName>
    </recommendedName>
</protein>